<comment type="caution">
    <text evidence="7">The sequence shown here is derived from an EMBL/GenBank/DDBJ whole genome shotgun (WGS) entry which is preliminary data.</text>
</comment>
<evidence type="ECO:0000256" key="5">
    <source>
        <dbReference type="ARBA" id="ARBA00023146"/>
    </source>
</evidence>
<reference evidence="7" key="1">
    <citation type="submission" date="2021-06" db="EMBL/GenBank/DDBJ databases">
        <authorList>
            <person name="Kallberg Y."/>
            <person name="Tangrot J."/>
            <person name="Rosling A."/>
        </authorList>
    </citation>
    <scope>NUCLEOTIDE SEQUENCE</scope>
    <source>
        <strain evidence="7">MA453B</strain>
    </source>
</reference>
<dbReference type="GO" id="GO:0003676">
    <property type="term" value="F:nucleic acid binding"/>
    <property type="evidence" value="ECO:0007669"/>
    <property type="project" value="InterPro"/>
</dbReference>
<dbReference type="Pfam" id="PF00152">
    <property type="entry name" value="tRNA-synt_2"/>
    <property type="match status" value="1"/>
</dbReference>
<dbReference type="EMBL" id="CAJVPY010037749">
    <property type="protein sequence ID" value="CAG8803257.1"/>
    <property type="molecule type" value="Genomic_DNA"/>
</dbReference>
<keyword evidence="3" id="KW-0067">ATP-binding</keyword>
<evidence type="ECO:0000313" key="7">
    <source>
        <dbReference type="EMBL" id="CAG8803257.1"/>
    </source>
</evidence>
<dbReference type="PANTHER" id="PTHR22594">
    <property type="entry name" value="ASPARTYL/LYSYL-TRNA SYNTHETASE"/>
    <property type="match status" value="1"/>
</dbReference>
<dbReference type="OrthoDB" id="1931232at2759"/>
<gene>
    <name evidence="7" type="ORF">DERYTH_LOCUS23853</name>
</gene>
<dbReference type="InterPro" id="IPR004364">
    <property type="entry name" value="Aa-tRNA-synt_II"/>
</dbReference>
<name>A0A9N9PAV5_9GLOM</name>
<keyword evidence="2" id="KW-0547">Nucleotide-binding</keyword>
<dbReference type="GO" id="GO:0004816">
    <property type="term" value="F:asparagine-tRNA ligase activity"/>
    <property type="evidence" value="ECO:0007669"/>
    <property type="project" value="TreeGrafter"/>
</dbReference>
<dbReference type="InterPro" id="IPR004365">
    <property type="entry name" value="NA-bd_OB_tRNA"/>
</dbReference>
<dbReference type="InterPro" id="IPR045864">
    <property type="entry name" value="aa-tRNA-synth_II/BPL/LPL"/>
</dbReference>
<dbReference type="Pfam" id="PF01336">
    <property type="entry name" value="tRNA_anti-codon"/>
    <property type="match status" value="1"/>
</dbReference>
<keyword evidence="1" id="KW-0436">Ligase</keyword>
<evidence type="ECO:0000259" key="6">
    <source>
        <dbReference type="PROSITE" id="PS50862"/>
    </source>
</evidence>
<evidence type="ECO:0000256" key="1">
    <source>
        <dbReference type="ARBA" id="ARBA00022598"/>
    </source>
</evidence>
<dbReference type="Gene3D" id="2.40.50.140">
    <property type="entry name" value="Nucleic acid-binding proteins"/>
    <property type="match status" value="1"/>
</dbReference>
<sequence>NSTPGSEIEVYGWVRSVRVQKNVSFAVINDGSSLKGMQAILSSEEAKKLMTGACVRIRGILTQSLGTEQSKELQAHQVEILGESDSTYPLQKKYHSMEFLRDNLSLRSRTNLFGAIFRVRNAAIIGFQNFFQTNEFFQIHTPIITNSDCEENEFFGSPAYLTVSGQLHAEILACAMSRVYTFGPVFRAEESLTSRHLAEFWMLEAEIAFMFKLEELLDFV</sequence>
<dbReference type="PANTHER" id="PTHR22594:SF34">
    <property type="entry name" value="ASPARAGINE--TRNA LIGASE, MITOCHONDRIAL-RELATED"/>
    <property type="match status" value="1"/>
</dbReference>
<proteinExistence type="predicted"/>
<feature type="non-terminal residue" evidence="7">
    <location>
        <position position="1"/>
    </location>
</feature>
<evidence type="ECO:0000256" key="2">
    <source>
        <dbReference type="ARBA" id="ARBA00022741"/>
    </source>
</evidence>
<dbReference type="GO" id="GO:0005524">
    <property type="term" value="F:ATP binding"/>
    <property type="evidence" value="ECO:0007669"/>
    <property type="project" value="UniProtKB-KW"/>
</dbReference>
<feature type="domain" description="Aminoacyl-transfer RNA synthetases class-II family profile" evidence="6">
    <location>
        <begin position="178"/>
        <end position="220"/>
    </location>
</feature>
<dbReference type="GO" id="GO:0005739">
    <property type="term" value="C:mitochondrion"/>
    <property type="evidence" value="ECO:0007669"/>
    <property type="project" value="TreeGrafter"/>
</dbReference>
<evidence type="ECO:0000256" key="4">
    <source>
        <dbReference type="ARBA" id="ARBA00022917"/>
    </source>
</evidence>
<keyword evidence="5" id="KW-0030">Aminoacyl-tRNA synthetase</keyword>
<dbReference type="GO" id="GO:0006421">
    <property type="term" value="P:asparaginyl-tRNA aminoacylation"/>
    <property type="evidence" value="ECO:0007669"/>
    <property type="project" value="TreeGrafter"/>
</dbReference>
<evidence type="ECO:0000256" key="3">
    <source>
        <dbReference type="ARBA" id="ARBA00022840"/>
    </source>
</evidence>
<feature type="non-terminal residue" evidence="7">
    <location>
        <position position="220"/>
    </location>
</feature>
<accession>A0A9N9PAV5</accession>
<dbReference type="InterPro" id="IPR006195">
    <property type="entry name" value="aa-tRNA-synth_II"/>
</dbReference>
<dbReference type="CDD" id="cd04318">
    <property type="entry name" value="EcAsnRS_like_N"/>
    <property type="match status" value="1"/>
</dbReference>
<keyword evidence="8" id="KW-1185">Reference proteome</keyword>
<protein>
    <submittedName>
        <fullName evidence="7">10247_t:CDS:1</fullName>
    </submittedName>
</protein>
<dbReference type="InterPro" id="IPR012340">
    <property type="entry name" value="NA-bd_OB-fold"/>
</dbReference>
<dbReference type="Gene3D" id="3.30.930.10">
    <property type="entry name" value="Bira Bifunctional Protein, Domain 2"/>
    <property type="match status" value="1"/>
</dbReference>
<evidence type="ECO:0000313" key="8">
    <source>
        <dbReference type="Proteomes" id="UP000789405"/>
    </source>
</evidence>
<dbReference type="AlphaFoldDB" id="A0A9N9PAV5"/>
<dbReference type="SUPFAM" id="SSF55681">
    <property type="entry name" value="Class II aaRS and biotin synthetases"/>
    <property type="match status" value="1"/>
</dbReference>
<dbReference type="PROSITE" id="PS50862">
    <property type="entry name" value="AA_TRNA_LIGASE_II"/>
    <property type="match status" value="1"/>
</dbReference>
<keyword evidence="4" id="KW-0648">Protein biosynthesis</keyword>
<dbReference type="Proteomes" id="UP000789405">
    <property type="component" value="Unassembled WGS sequence"/>
</dbReference>
<dbReference type="SUPFAM" id="SSF50249">
    <property type="entry name" value="Nucleic acid-binding proteins"/>
    <property type="match status" value="1"/>
</dbReference>
<organism evidence="7 8">
    <name type="scientific">Dentiscutata erythropus</name>
    <dbReference type="NCBI Taxonomy" id="1348616"/>
    <lineage>
        <taxon>Eukaryota</taxon>
        <taxon>Fungi</taxon>
        <taxon>Fungi incertae sedis</taxon>
        <taxon>Mucoromycota</taxon>
        <taxon>Glomeromycotina</taxon>
        <taxon>Glomeromycetes</taxon>
        <taxon>Diversisporales</taxon>
        <taxon>Gigasporaceae</taxon>
        <taxon>Dentiscutata</taxon>
    </lineage>
</organism>